<organism evidence="1 2">
    <name type="scientific">Geobacter soli</name>
    <dbReference type="NCBI Taxonomy" id="1510391"/>
    <lineage>
        <taxon>Bacteria</taxon>
        <taxon>Pseudomonadati</taxon>
        <taxon>Thermodesulfobacteriota</taxon>
        <taxon>Desulfuromonadia</taxon>
        <taxon>Geobacterales</taxon>
        <taxon>Geobacteraceae</taxon>
        <taxon>Geobacter</taxon>
    </lineage>
</organism>
<evidence type="ECO:0000313" key="1">
    <source>
        <dbReference type="EMBL" id="KIE41357.1"/>
    </source>
</evidence>
<sequence length="368" mass="41072">MLCIAITISKPAARVVIPRTTVHVVNDDLQPGQKVMFKPNGALRKRRGTVIGRDTAGNWHVEGVRQANTFAPERFTLPRQQIWPPEEHEAQKRQLKGTREATSSHGRQVTASESNRRAIRGYRALGITEDQIMSNPRILENARAALAAIASSNNNLSSAFTVSGGTLRNDDPEAMALYSEYVTAAITNLRGLTATAPREDLDTFRAYLAGENVSSRIAYNILRSGRTAAIRYLRRQHEEHLRDREYSTTAEDDAETGMREISATTAHAPFHESELAQKAALERAIEKHLTKMSSFEADLIRRKFALGDYDQEQSNEQIARTLRGTWNRIKVGTAVKDALLTFARTEGTDELRGFLKNVKDWTTTKGGQ</sequence>
<gene>
    <name evidence="1" type="ORF">SE37_01270</name>
</gene>
<name>A0A0C1QL67_9BACT</name>
<dbReference type="EMBL" id="JXBL01000001">
    <property type="protein sequence ID" value="KIE41357.1"/>
    <property type="molecule type" value="Genomic_DNA"/>
</dbReference>
<protein>
    <submittedName>
        <fullName evidence="1">Uncharacterized protein</fullName>
    </submittedName>
</protein>
<evidence type="ECO:0000313" key="2">
    <source>
        <dbReference type="Proteomes" id="UP000031433"/>
    </source>
</evidence>
<proteinExistence type="predicted"/>
<accession>A0A0C1QL67</accession>
<dbReference type="AlphaFoldDB" id="A0A0C1QL67"/>
<reference evidence="1 2" key="1">
    <citation type="submission" date="2015-01" db="EMBL/GenBank/DDBJ databases">
        <title>Genome sequence of the anaerobic bacterium Geobacter soli GSS01, a dissimilatory Fe(III) reducer from soil.</title>
        <authorList>
            <person name="Yang G."/>
            <person name="Zhou S."/>
        </authorList>
    </citation>
    <scope>NUCLEOTIDE SEQUENCE [LARGE SCALE GENOMIC DNA]</scope>
    <source>
        <strain evidence="1 2">GSS01</strain>
    </source>
</reference>
<comment type="caution">
    <text evidence="1">The sequence shown here is derived from an EMBL/GenBank/DDBJ whole genome shotgun (WGS) entry which is preliminary data.</text>
</comment>
<keyword evidence="2" id="KW-1185">Reference proteome</keyword>
<dbReference type="Proteomes" id="UP000031433">
    <property type="component" value="Unassembled WGS sequence"/>
</dbReference>